<dbReference type="InterPro" id="IPR001810">
    <property type="entry name" value="F-box_dom"/>
</dbReference>
<protein>
    <submittedName>
        <fullName evidence="2">F-box domain, leucine-rich repeat domain superfamily</fullName>
    </submittedName>
</protein>
<organism evidence="2 3">
    <name type="scientific">Septoria linicola</name>
    <dbReference type="NCBI Taxonomy" id="215465"/>
    <lineage>
        <taxon>Eukaryota</taxon>
        <taxon>Fungi</taxon>
        <taxon>Dikarya</taxon>
        <taxon>Ascomycota</taxon>
        <taxon>Pezizomycotina</taxon>
        <taxon>Dothideomycetes</taxon>
        <taxon>Dothideomycetidae</taxon>
        <taxon>Mycosphaerellales</taxon>
        <taxon>Mycosphaerellaceae</taxon>
        <taxon>Septoria</taxon>
    </lineage>
</organism>
<gene>
    <name evidence="2" type="ORF">Slin15195_G040220</name>
</gene>
<proteinExistence type="predicted"/>
<dbReference type="SUPFAM" id="SSF52047">
    <property type="entry name" value="RNI-like"/>
    <property type="match status" value="1"/>
</dbReference>
<name>A0A9Q9EIU6_9PEZI</name>
<reference evidence="2" key="1">
    <citation type="submission" date="2022-06" db="EMBL/GenBank/DDBJ databases">
        <title>Complete genome sequences of two strains of the flax pathogen Septoria linicola.</title>
        <authorList>
            <person name="Lapalu N."/>
            <person name="Simon A."/>
            <person name="Demenou B."/>
            <person name="Paumier D."/>
            <person name="Guillot M.-P."/>
            <person name="Gout L."/>
            <person name="Valade R."/>
        </authorList>
    </citation>
    <scope>NUCLEOTIDE SEQUENCE</scope>
    <source>
        <strain evidence="2">SE15195</strain>
    </source>
</reference>
<dbReference type="EMBL" id="CP099420">
    <property type="protein sequence ID" value="USW50703.1"/>
    <property type="molecule type" value="Genomic_DNA"/>
</dbReference>
<dbReference type="Proteomes" id="UP001056384">
    <property type="component" value="Chromosome 3"/>
</dbReference>
<dbReference type="Gene3D" id="3.80.10.10">
    <property type="entry name" value="Ribonuclease Inhibitor"/>
    <property type="match status" value="1"/>
</dbReference>
<accession>A0A9Q9EIU6</accession>
<evidence type="ECO:0000259" key="1">
    <source>
        <dbReference type="PROSITE" id="PS50181"/>
    </source>
</evidence>
<feature type="domain" description="F-box" evidence="1">
    <location>
        <begin position="8"/>
        <end position="52"/>
    </location>
</feature>
<evidence type="ECO:0000313" key="2">
    <source>
        <dbReference type="EMBL" id="USW50703.1"/>
    </source>
</evidence>
<evidence type="ECO:0000313" key="3">
    <source>
        <dbReference type="Proteomes" id="UP001056384"/>
    </source>
</evidence>
<dbReference type="PROSITE" id="PS50181">
    <property type="entry name" value="FBOX"/>
    <property type="match status" value="1"/>
</dbReference>
<dbReference type="InterPro" id="IPR032675">
    <property type="entry name" value="LRR_dom_sf"/>
</dbReference>
<dbReference type="AlphaFoldDB" id="A0A9Q9EIU6"/>
<sequence>MLYENQRLSSLESLPAELLEAIAGYLDIKELTSLRVASIECLSKTKQTFKHLFTSFGVLLCDYEALATLLDIAKHPVFGRVIRHLFIYTDECCEFINHRMMVPMFREEKGTNFDSTHFVCRLEQRGMRRDDLDSINLELALSQLAVHNKLTSMTVLCHHTSSSAISHSLPPQPLLSKRLLGLNRHADFHSPGSDLCPSTSQRRMKVIIEAVNASGLVIENLNLAATTSPRETEIFGTPEIYSLFCKIVYPLKKLRLDVSSYTSYDTNNQPDEFSYACVENILHAIQQAPNLQDLHISSSGGENCPLLSKLIHTHLPLLECLTLANGLMEVEDLLQLVATKPNLRRLELHDWHNFDEEDRIREDETVQAAFVRMTGIEEVVTDGDTEAILECQKENMLEESDDDEQ</sequence>
<keyword evidence="3" id="KW-1185">Reference proteome</keyword>